<dbReference type="InterPro" id="IPR016024">
    <property type="entry name" value="ARM-type_fold"/>
</dbReference>
<dbReference type="OMA" id="RWAGQIM"/>
<evidence type="ECO:0000313" key="2">
    <source>
        <dbReference type="EMBL" id="KFM81913.1"/>
    </source>
</evidence>
<accession>A0A087UX24</accession>
<dbReference type="Proteomes" id="UP000054359">
    <property type="component" value="Unassembled WGS sequence"/>
</dbReference>
<gene>
    <name evidence="2" type="ORF">X975_04108</name>
</gene>
<evidence type="ECO:0000256" key="1">
    <source>
        <dbReference type="ARBA" id="ARBA00023067"/>
    </source>
</evidence>
<dbReference type="Gene3D" id="1.25.10.10">
    <property type="entry name" value="Leucine-rich Repeat Variant"/>
    <property type="match status" value="1"/>
</dbReference>
<dbReference type="OrthoDB" id="6493628at2759"/>
<keyword evidence="3" id="KW-1185">Reference proteome</keyword>
<dbReference type="SUPFAM" id="SSF48371">
    <property type="entry name" value="ARM repeat"/>
    <property type="match status" value="1"/>
</dbReference>
<dbReference type="PANTHER" id="PTHR14222">
    <property type="entry name" value="CONDENSIN"/>
    <property type="match status" value="1"/>
</dbReference>
<dbReference type="STRING" id="407821.A0A087UX24"/>
<dbReference type="InterPro" id="IPR026971">
    <property type="entry name" value="CND1/NCAPD3"/>
</dbReference>
<organism evidence="2 3">
    <name type="scientific">Stegodyphus mimosarum</name>
    <name type="common">African social velvet spider</name>
    <dbReference type="NCBI Taxonomy" id="407821"/>
    <lineage>
        <taxon>Eukaryota</taxon>
        <taxon>Metazoa</taxon>
        <taxon>Ecdysozoa</taxon>
        <taxon>Arthropoda</taxon>
        <taxon>Chelicerata</taxon>
        <taxon>Arachnida</taxon>
        <taxon>Araneae</taxon>
        <taxon>Araneomorphae</taxon>
        <taxon>Entelegynae</taxon>
        <taxon>Eresoidea</taxon>
        <taxon>Eresidae</taxon>
        <taxon>Stegodyphus</taxon>
    </lineage>
</organism>
<dbReference type="GO" id="GO:0007076">
    <property type="term" value="P:mitotic chromosome condensation"/>
    <property type="evidence" value="ECO:0007669"/>
    <property type="project" value="InterPro"/>
</dbReference>
<dbReference type="GO" id="GO:0000779">
    <property type="term" value="C:condensed chromosome, centromeric region"/>
    <property type="evidence" value="ECO:0007669"/>
    <property type="project" value="TreeGrafter"/>
</dbReference>
<dbReference type="GO" id="GO:0010032">
    <property type="term" value="P:meiotic chromosome condensation"/>
    <property type="evidence" value="ECO:0007669"/>
    <property type="project" value="TreeGrafter"/>
</dbReference>
<dbReference type="GO" id="GO:0042393">
    <property type="term" value="F:histone binding"/>
    <property type="evidence" value="ECO:0007669"/>
    <property type="project" value="TreeGrafter"/>
</dbReference>
<sequence>MTISILFVHDALKTLCKLADVCQAWCEKFSDDDESVISENTSLQENVLWTYLNGMDINVKQILGIIYLLCSKAVKPTSTLEEKELGLGSAKWYFSCLRVPGSAAYSVYHPNLYSLCIDCFYIPPESKDAWNEYESLLPLFVEALDVLVPLLSEFHFDRDSGTIEHTIKKLSELAASDVSKNDLNFSTDFVNMNKKERRRHYQIAFVITSLAYQGLTSLMQTDLNGEKDYNYSIILSHLNRLILCCKATSSPIPHKYLVIKDNTVAFICYNLNCDRDFYSKLSQAALKRLCIAVNDKTEFRSVVADSVFTILYNLNTEDIAEMIHWLLLLVDSSEIKDRVISLEILNLLLTNFKHISCDGLDEDLKIYLTPLPLVYAVLTRCDDTSPAVRTKALGVLSQSMEHVLKFIMETRDKTDFPEETFEDNPEREYTVNGYHRVFWYELNSFRERLDEIASILVRRIEDNNVTARRAALQALEKLITFDLTYLSVENIKLFLNAAMDSNVVVRKQMIQSLTAVLGNYYDNSLVQVYWIKCIFPLVNDPETGVQGKALGVMEEQFLQNIFSNDHTERDRAFSLLNHLSNGQLLSYKRYLQKAFNSWKSENKLRYQVVGQLEKHFGKDKDKCIWFYLSIFAAYSKLPSKICSYLEDIEKYENSENFPDFMDLILKVLGYAQNSLPEGKLRDIGDVFKRNLLQFVIPVELIPITIEVLHKIEKHLENQEEFSKFSSEITEMSVDCLSQFVFERHLKNTPSEELIAKHLCVVKEFCQISASYISDEIILILKTFISSNINGSSPVPQRITPILKAHAFATLGKILLQEEKLAKEILPMIAKELTTS</sequence>
<dbReference type="PANTHER" id="PTHR14222:SF1">
    <property type="entry name" value="CONDENSIN-2 COMPLEX SUBUNIT D3"/>
    <property type="match status" value="1"/>
</dbReference>
<evidence type="ECO:0000313" key="3">
    <source>
        <dbReference type="Proteomes" id="UP000054359"/>
    </source>
</evidence>
<dbReference type="InterPro" id="IPR011989">
    <property type="entry name" value="ARM-like"/>
</dbReference>
<keyword evidence="1" id="KW-0226">DNA condensation</keyword>
<name>A0A087UX24_STEMI</name>
<feature type="non-terminal residue" evidence="2">
    <location>
        <position position="835"/>
    </location>
</feature>
<dbReference type="EMBL" id="KK122097">
    <property type="protein sequence ID" value="KFM81913.1"/>
    <property type="molecule type" value="Genomic_DNA"/>
</dbReference>
<protein>
    <submittedName>
        <fullName evidence="2">Condensin-2 complex subunit D3</fullName>
    </submittedName>
</protein>
<reference evidence="2 3" key="1">
    <citation type="submission" date="2013-11" db="EMBL/GenBank/DDBJ databases">
        <title>Genome sequencing of Stegodyphus mimosarum.</title>
        <authorList>
            <person name="Bechsgaard J."/>
        </authorList>
    </citation>
    <scope>NUCLEOTIDE SEQUENCE [LARGE SCALE GENOMIC DNA]</scope>
</reference>
<dbReference type="GO" id="GO:0000796">
    <property type="term" value="C:condensin complex"/>
    <property type="evidence" value="ECO:0007669"/>
    <property type="project" value="TreeGrafter"/>
</dbReference>
<dbReference type="AlphaFoldDB" id="A0A087UX24"/>
<proteinExistence type="predicted"/>